<dbReference type="SUPFAM" id="SSF54791">
    <property type="entry name" value="Eukaryotic type KH-domain (KH-domain type I)"/>
    <property type="match status" value="1"/>
</dbReference>
<keyword evidence="3 7" id="KW-0808">Transferase</keyword>
<dbReference type="InterPro" id="IPR036345">
    <property type="entry name" value="ExoRNase_PH_dom2_sf"/>
</dbReference>
<dbReference type="InterPro" id="IPR004088">
    <property type="entry name" value="KH_dom_type_1"/>
</dbReference>
<dbReference type="InterPro" id="IPR015848">
    <property type="entry name" value="PNPase_PH_RNA-bd_bac/org-type"/>
</dbReference>
<evidence type="ECO:0000256" key="6">
    <source>
        <dbReference type="ARBA" id="ARBA00025604"/>
    </source>
</evidence>
<keyword evidence="7" id="KW-0460">Magnesium</keyword>
<dbReference type="Pfam" id="PF03725">
    <property type="entry name" value="RNase_PH_C"/>
    <property type="match status" value="1"/>
</dbReference>
<dbReference type="GO" id="GO:0006402">
    <property type="term" value="P:mRNA catabolic process"/>
    <property type="evidence" value="ECO:0007669"/>
    <property type="project" value="UniProtKB-UniRule"/>
</dbReference>
<dbReference type="GO" id="GO:0000175">
    <property type="term" value="F:3'-5'-RNA exonuclease activity"/>
    <property type="evidence" value="ECO:0007669"/>
    <property type="project" value="TreeGrafter"/>
</dbReference>
<dbReference type="InterPro" id="IPR003029">
    <property type="entry name" value="S1_domain"/>
</dbReference>
<dbReference type="Pfam" id="PF01138">
    <property type="entry name" value="RNase_PH"/>
    <property type="match status" value="2"/>
</dbReference>
<keyword evidence="2 7" id="KW-0963">Cytoplasm</keyword>
<gene>
    <name evidence="7 9" type="primary">pnp</name>
    <name evidence="9" type="ORF">COX53_03010</name>
</gene>
<dbReference type="FunFam" id="2.40.50.140:FF:000103">
    <property type="entry name" value="protein RRP5 homolog"/>
    <property type="match status" value="1"/>
</dbReference>
<comment type="caution">
    <text evidence="9">The sequence shown here is derived from an EMBL/GenBank/DDBJ whole genome shotgun (WGS) entry which is preliminary data.</text>
</comment>
<dbReference type="InterPro" id="IPR004087">
    <property type="entry name" value="KH_dom"/>
</dbReference>
<dbReference type="SUPFAM" id="SSF50249">
    <property type="entry name" value="Nucleic acid-binding proteins"/>
    <property type="match status" value="1"/>
</dbReference>
<dbReference type="Pfam" id="PF00575">
    <property type="entry name" value="S1"/>
    <property type="match status" value="1"/>
</dbReference>
<evidence type="ECO:0000259" key="8">
    <source>
        <dbReference type="PROSITE" id="PS50126"/>
    </source>
</evidence>
<evidence type="ECO:0000256" key="2">
    <source>
        <dbReference type="ARBA" id="ARBA00022490"/>
    </source>
</evidence>
<dbReference type="PANTHER" id="PTHR11252">
    <property type="entry name" value="POLYRIBONUCLEOTIDE NUCLEOTIDYLTRANSFERASE"/>
    <property type="match status" value="1"/>
</dbReference>
<dbReference type="NCBIfam" id="NF008805">
    <property type="entry name" value="PRK11824.1"/>
    <property type="match status" value="1"/>
</dbReference>
<keyword evidence="7" id="KW-0479">Metal-binding</keyword>
<dbReference type="PANTHER" id="PTHR11252:SF0">
    <property type="entry name" value="POLYRIBONUCLEOTIDE NUCLEOTIDYLTRANSFERASE 1, MITOCHONDRIAL"/>
    <property type="match status" value="1"/>
</dbReference>
<evidence type="ECO:0000256" key="1">
    <source>
        <dbReference type="ARBA" id="ARBA00007404"/>
    </source>
</evidence>
<dbReference type="SUPFAM" id="SSF46915">
    <property type="entry name" value="Polynucleotide phosphorylase/guanosine pentaphosphate synthase (PNPase/GPSI), domain 3"/>
    <property type="match status" value="1"/>
</dbReference>
<dbReference type="PROSITE" id="PS50126">
    <property type="entry name" value="S1"/>
    <property type="match status" value="1"/>
</dbReference>
<dbReference type="InterPro" id="IPR015847">
    <property type="entry name" value="ExoRNase_PH_dom2"/>
</dbReference>
<feature type="binding site" evidence="7">
    <location>
        <position position="497"/>
    </location>
    <ligand>
        <name>Mg(2+)</name>
        <dbReference type="ChEBI" id="CHEBI:18420"/>
    </ligand>
</feature>
<dbReference type="EMBL" id="PCQY01000035">
    <property type="protein sequence ID" value="PIP04350.1"/>
    <property type="molecule type" value="Genomic_DNA"/>
</dbReference>
<protein>
    <recommendedName>
        <fullName evidence="7">Polyribonucleotide nucleotidyltransferase</fullName>
        <ecNumber evidence="7">2.7.7.8</ecNumber>
    </recommendedName>
    <alternativeName>
        <fullName evidence="7">Polynucleotide phosphorylase</fullName>
        <shortName evidence="7">PNPase</shortName>
    </alternativeName>
</protein>
<sequence length="745" mass="82408">MENTIKKEIEFAGKKLSLETGVFAPLTNMAVTVRYGDTVVLVTAVSKKQRAPETAEFLPLRVDYQEKLYAGGLIKSSRFVKREGRPSDDATIVARLIDHAIRPLFPKDFSDEVQIIATALSIDHISDAEVSAIIGASAALTASNIPWNGPMATSRVAIESNNNSFILNPTSEQLENSPLNLIISTVENDKVLAMEADANIVSEEKILEAINFANAENKKLLEFIKDFSKEAGNKKYEYVSAKLPEDMVKTIRKDFYKKVQDFVETLSDKKESAELMENILDEMREKYQEKYASAYITKCFEELEKDAVRKLVLEKEKRPDGRALSEIRPITIELGVLPRTHGSAFFRRGLTQSLTITTLGSSSLEQLIQSMYGEETKRYMHHYYGPAYSLGEIKPLLSPGRREIGHGALAEKALIPVIPSKEQFPYAIRVVSEILSQNGSSSMAATCGSTLSLMDAGVPIKAPVAGVAVGLITNENQDKFVLLTDMAGIEDFNGFMDFKMTGTREGVTAIQMDTKLGGIPIKMFQEILERSKSARLKILDIIEKAIQKPRENLSKYAPRIAQVKIAQDQIGLVIGSGGKTIREIMAKTKTTVDVSENVDGSAFVVIAGIDAEAVNKAKELVESIIREVKVGDIFEGIVKRVADFGAIVGVLPNKEGLLHVSEMSHDYVDDPNKLFKVGDKVKVKVISVERDGKMSLSKKALEEHFGGYEKRRPAPKTGTGFGGGSYFQHPRRNFNKRVPFRRKNV</sequence>
<evidence type="ECO:0000256" key="3">
    <source>
        <dbReference type="ARBA" id="ARBA00022679"/>
    </source>
</evidence>
<keyword evidence="4 7" id="KW-0548">Nucleotidyltransferase</keyword>
<dbReference type="GO" id="GO:0003723">
    <property type="term" value="F:RNA binding"/>
    <property type="evidence" value="ECO:0007669"/>
    <property type="project" value="UniProtKB-UniRule"/>
</dbReference>
<dbReference type="Gene3D" id="2.40.50.140">
    <property type="entry name" value="Nucleic acid-binding proteins"/>
    <property type="match status" value="1"/>
</dbReference>
<feature type="domain" description="S1 motif" evidence="8">
    <location>
        <begin position="631"/>
        <end position="699"/>
    </location>
</feature>
<evidence type="ECO:0000313" key="10">
    <source>
        <dbReference type="Proteomes" id="UP000231388"/>
    </source>
</evidence>
<dbReference type="Gene3D" id="3.30.1370.10">
    <property type="entry name" value="K Homology domain, type 1"/>
    <property type="match status" value="1"/>
</dbReference>
<dbReference type="FunFam" id="3.30.230.70:FF:000001">
    <property type="entry name" value="Polyribonucleotide nucleotidyltransferase"/>
    <property type="match status" value="1"/>
</dbReference>
<keyword evidence="5 7" id="KW-0694">RNA-binding</keyword>
<dbReference type="GO" id="GO:0000287">
    <property type="term" value="F:magnesium ion binding"/>
    <property type="evidence" value="ECO:0007669"/>
    <property type="project" value="UniProtKB-UniRule"/>
</dbReference>
<feature type="binding site" evidence="7">
    <location>
        <position position="491"/>
    </location>
    <ligand>
        <name>Mg(2+)</name>
        <dbReference type="ChEBI" id="CHEBI:18420"/>
    </ligand>
</feature>
<dbReference type="NCBIfam" id="TIGR03591">
    <property type="entry name" value="polynuc_phos"/>
    <property type="match status" value="1"/>
</dbReference>
<dbReference type="PROSITE" id="PS50084">
    <property type="entry name" value="KH_TYPE_1"/>
    <property type="match status" value="1"/>
</dbReference>
<dbReference type="GO" id="GO:0006396">
    <property type="term" value="P:RNA processing"/>
    <property type="evidence" value="ECO:0007669"/>
    <property type="project" value="InterPro"/>
</dbReference>
<dbReference type="Pfam" id="PF00013">
    <property type="entry name" value="KH_1"/>
    <property type="match status" value="1"/>
</dbReference>
<accession>A0A2G9XBI3</accession>
<dbReference type="SMART" id="SM00316">
    <property type="entry name" value="S1"/>
    <property type="match status" value="1"/>
</dbReference>
<name>A0A2G9XBI3_UNCKA</name>
<dbReference type="InterPro" id="IPR012340">
    <property type="entry name" value="NA-bd_OB-fold"/>
</dbReference>
<dbReference type="SUPFAM" id="SSF54211">
    <property type="entry name" value="Ribosomal protein S5 domain 2-like"/>
    <property type="match status" value="2"/>
</dbReference>
<dbReference type="GO" id="GO:0005829">
    <property type="term" value="C:cytosol"/>
    <property type="evidence" value="ECO:0007669"/>
    <property type="project" value="TreeGrafter"/>
</dbReference>
<organism evidence="9 10">
    <name type="scientific">candidate division WWE3 bacterium CG23_combo_of_CG06-09_8_20_14_all_40_14</name>
    <dbReference type="NCBI Taxonomy" id="1975095"/>
    <lineage>
        <taxon>Bacteria</taxon>
        <taxon>Katanobacteria</taxon>
    </lineage>
</organism>
<dbReference type="AlphaFoldDB" id="A0A2G9XBI3"/>
<comment type="cofactor">
    <cofactor evidence="7">
        <name>Mg(2+)</name>
        <dbReference type="ChEBI" id="CHEBI:18420"/>
    </cofactor>
</comment>
<comment type="function">
    <text evidence="7">Involved in mRNA degradation. Catalyzes the phosphorolysis of single-stranded polyribonucleotides processively in the 3'- to 5'-direction.</text>
</comment>
<dbReference type="CDD" id="cd02393">
    <property type="entry name" value="KH-I_PNPase"/>
    <property type="match status" value="1"/>
</dbReference>
<comment type="subcellular location">
    <subcellularLocation>
        <location evidence="7">Cytoplasm</location>
    </subcellularLocation>
</comment>
<reference evidence="9 10" key="1">
    <citation type="submission" date="2017-09" db="EMBL/GenBank/DDBJ databases">
        <title>Depth-based differentiation of microbial function through sediment-hosted aquifers and enrichment of novel symbionts in the deep terrestrial subsurface.</title>
        <authorList>
            <person name="Probst A.J."/>
            <person name="Ladd B."/>
            <person name="Jarett J.K."/>
            <person name="Geller-Mcgrath D.E."/>
            <person name="Sieber C.M."/>
            <person name="Emerson J.B."/>
            <person name="Anantharaman K."/>
            <person name="Thomas B.C."/>
            <person name="Malmstrom R."/>
            <person name="Stieglmeier M."/>
            <person name="Klingl A."/>
            <person name="Woyke T."/>
            <person name="Ryan C.M."/>
            <person name="Banfield J.F."/>
        </authorList>
    </citation>
    <scope>NUCLEOTIDE SEQUENCE [LARGE SCALE GENOMIC DNA]</scope>
    <source>
        <strain evidence="9">CG23_combo_of_CG06-09_8_20_14_all_40_14</strain>
    </source>
</reference>
<dbReference type="InterPro" id="IPR020568">
    <property type="entry name" value="Ribosomal_Su5_D2-typ_SF"/>
</dbReference>
<comment type="catalytic activity">
    <reaction evidence="7">
        <text>RNA(n+1) + phosphate = RNA(n) + a ribonucleoside 5'-diphosphate</text>
        <dbReference type="Rhea" id="RHEA:22096"/>
        <dbReference type="Rhea" id="RHEA-COMP:14527"/>
        <dbReference type="Rhea" id="RHEA-COMP:17342"/>
        <dbReference type="ChEBI" id="CHEBI:43474"/>
        <dbReference type="ChEBI" id="CHEBI:57930"/>
        <dbReference type="ChEBI" id="CHEBI:140395"/>
        <dbReference type="EC" id="2.7.7.8"/>
    </reaction>
</comment>
<dbReference type="CDD" id="cd11364">
    <property type="entry name" value="RNase_PH_PNPase_2"/>
    <property type="match status" value="1"/>
</dbReference>
<dbReference type="GO" id="GO:0004654">
    <property type="term" value="F:polyribonucleotide nucleotidyltransferase activity"/>
    <property type="evidence" value="ECO:0007669"/>
    <property type="project" value="UniProtKB-UniRule"/>
</dbReference>
<evidence type="ECO:0000256" key="5">
    <source>
        <dbReference type="ARBA" id="ARBA00022884"/>
    </source>
</evidence>
<dbReference type="HAMAP" id="MF_01595">
    <property type="entry name" value="PNPase"/>
    <property type="match status" value="1"/>
</dbReference>
<dbReference type="Proteomes" id="UP000231388">
    <property type="component" value="Unassembled WGS sequence"/>
</dbReference>
<proteinExistence type="inferred from homology"/>
<dbReference type="Pfam" id="PF03726">
    <property type="entry name" value="PNPase"/>
    <property type="match status" value="1"/>
</dbReference>
<evidence type="ECO:0000256" key="4">
    <source>
        <dbReference type="ARBA" id="ARBA00022695"/>
    </source>
</evidence>
<comment type="similarity">
    <text evidence="1 7">Belongs to the polyribonucleotide nucleotidyltransferase family.</text>
</comment>
<dbReference type="SMART" id="SM00322">
    <property type="entry name" value="KH"/>
    <property type="match status" value="1"/>
</dbReference>
<dbReference type="InterPro" id="IPR036456">
    <property type="entry name" value="PNPase_PH_RNA-bd_sf"/>
</dbReference>
<dbReference type="SUPFAM" id="SSF55666">
    <property type="entry name" value="Ribonuclease PH domain 2-like"/>
    <property type="match status" value="2"/>
</dbReference>
<dbReference type="FunFam" id="3.30.1370.10:FF:000001">
    <property type="entry name" value="Polyribonucleotide nucleotidyltransferase"/>
    <property type="match status" value="1"/>
</dbReference>
<dbReference type="InterPro" id="IPR036612">
    <property type="entry name" value="KH_dom_type_1_sf"/>
</dbReference>
<comment type="function">
    <text evidence="6">Binds mRNA; thus facilitating recognition of the initiation point. It is needed to translate mRNA with a short Shine-Dalgarno (SD) purine-rich sequence.</text>
</comment>
<evidence type="ECO:0000256" key="7">
    <source>
        <dbReference type="HAMAP-Rule" id="MF_01595"/>
    </source>
</evidence>
<dbReference type="Gene3D" id="3.30.230.70">
    <property type="entry name" value="GHMP Kinase, N-terminal domain"/>
    <property type="match status" value="2"/>
</dbReference>
<dbReference type="InterPro" id="IPR012162">
    <property type="entry name" value="PNPase"/>
</dbReference>
<dbReference type="InterPro" id="IPR027408">
    <property type="entry name" value="PNPase/RNase_PH_dom_sf"/>
</dbReference>
<dbReference type="EC" id="2.7.7.8" evidence="7"/>
<evidence type="ECO:0000313" key="9">
    <source>
        <dbReference type="EMBL" id="PIP04350.1"/>
    </source>
</evidence>
<dbReference type="PIRSF" id="PIRSF005499">
    <property type="entry name" value="PNPase"/>
    <property type="match status" value="1"/>
</dbReference>
<dbReference type="InterPro" id="IPR001247">
    <property type="entry name" value="ExoRNase_PH_dom1"/>
</dbReference>